<keyword evidence="3" id="KW-1185">Reference proteome</keyword>
<accession>A0A2T4JHH7</accession>
<evidence type="ECO:0000313" key="2">
    <source>
        <dbReference type="EMBL" id="PTE17346.1"/>
    </source>
</evidence>
<proteinExistence type="predicted"/>
<name>A0A2T4JHH7_9RHOB</name>
<comment type="caution">
    <text evidence="2">The sequence shown here is derived from an EMBL/GenBank/DDBJ whole genome shotgun (WGS) entry which is preliminary data.</text>
</comment>
<evidence type="ECO:0000313" key="3">
    <source>
        <dbReference type="Proteomes" id="UP000241899"/>
    </source>
</evidence>
<organism evidence="2 3">
    <name type="scientific">Phaeovulum veldkampii DSM 11550</name>
    <dbReference type="NCBI Taxonomy" id="1185920"/>
    <lineage>
        <taxon>Bacteria</taxon>
        <taxon>Pseudomonadati</taxon>
        <taxon>Pseudomonadota</taxon>
        <taxon>Alphaproteobacteria</taxon>
        <taxon>Rhodobacterales</taxon>
        <taxon>Paracoccaceae</taxon>
        <taxon>Phaeovulum</taxon>
    </lineage>
</organism>
<dbReference type="Pfam" id="PF09923">
    <property type="entry name" value="DUF2155"/>
    <property type="match status" value="1"/>
</dbReference>
<dbReference type="Proteomes" id="UP000241899">
    <property type="component" value="Unassembled WGS sequence"/>
</dbReference>
<feature type="signal peptide" evidence="1">
    <location>
        <begin position="1"/>
        <end position="17"/>
    </location>
</feature>
<dbReference type="AlphaFoldDB" id="A0A2T4JHH7"/>
<keyword evidence="1" id="KW-0732">Signal</keyword>
<reference evidence="2 3" key="1">
    <citation type="submission" date="2018-03" db="EMBL/GenBank/DDBJ databases">
        <title>Rhodobacter veldkampii.</title>
        <authorList>
            <person name="Meyer T.E."/>
            <person name="Miller S."/>
            <person name="Lodha T."/>
            <person name="Gandham S."/>
            <person name="Chintalapati S."/>
            <person name="Chintalapati V.R."/>
        </authorList>
    </citation>
    <scope>NUCLEOTIDE SEQUENCE [LARGE SCALE GENOMIC DNA]</scope>
    <source>
        <strain evidence="2 3">DSM 11550</strain>
    </source>
</reference>
<protein>
    <submittedName>
        <fullName evidence="2">DUF2155 domain-containing protein</fullName>
    </submittedName>
</protein>
<evidence type="ECO:0000256" key="1">
    <source>
        <dbReference type="SAM" id="SignalP"/>
    </source>
</evidence>
<feature type="chain" id="PRO_5015743284" evidence="1">
    <location>
        <begin position="18"/>
        <end position="117"/>
    </location>
</feature>
<sequence length="117" mass="12689">MIRAALVLLALTGAAGAQQVAEAPGAVLRGLDKIAGVTTDLDMRAGETRAYGRLQVTLWECRYPVEDPSSNAFARLTVVDTTQNAEVFSGWMIADSPALSALDHHRYDVWVIRCKTD</sequence>
<dbReference type="OrthoDB" id="9810376at2"/>
<dbReference type="InterPro" id="IPR019225">
    <property type="entry name" value="DUF2155"/>
</dbReference>
<dbReference type="RefSeq" id="WP_107325124.1">
    <property type="nucleotide sequence ID" value="NZ_NHSP01000050.1"/>
</dbReference>
<gene>
    <name evidence="2" type="ORF">C5F46_09495</name>
</gene>
<dbReference type="EMBL" id="PZKF01000019">
    <property type="protein sequence ID" value="PTE17346.1"/>
    <property type="molecule type" value="Genomic_DNA"/>
</dbReference>